<feature type="compositionally biased region" description="Low complexity" evidence="8">
    <location>
        <begin position="576"/>
        <end position="594"/>
    </location>
</feature>
<sequence length="828" mass="92274">MAAGEMSSRYTYRRPPSSIKQEHEDDSDSESQLLGPKRLDGLESQIIHSGHFMVSSPHIEHPPKKGYDFDTVNTQTCQTYRFGNLRMSHLSIDASLTKLFECMTLAYSGNLVSPKWKNFRGLKLLWRDKIRLNNAIWRAWYMQYVEKRENPVCHFATPLDGSMDVDVHRPAEVSATDGICWKRRIEIVIREYHKWRTYFKKRLQKHKDDDLSSLLKDDETAVRRLPRRHNETPAPMEMDPLFDMDVLMSEFSDTLFSTLASHQHIAWPNPREIAHAGNADMIQPGLIPLQPNLDFMDSFDPLQASVSLPSPLFYPLHHQSPLNPAAAHSHSNNLSAPGPLPISSPMATQTSRTSGGRDDAIFVQNYMPLFSGHVVPRDQAAVSSVSRPLSHDPLAQCLPGQDMASAALPSPLDSIPALDETVEPSAITHETSSAVKPSDAVTSFSHASDYSSISPQPPAPPSQLQPVAPLTASPVQHPQTFALPRPPFQSSSANKSRPVQRIAPANTLSSSHLILTAPFPCHASAVIVTPSPLKGDVVRNTGVVIAPQLGGTPGFHILSQTQKSPQPIVPKENSSSRESPNASSSVGHSQPGSSEGSPHGLDQVPSPQSLISSTTPLVKNEQNQSRRSAFISAEQKRRSNINIGFKTLCNMVPTLKSQSNISSAVTLQKTLDHIWKLQQERQQMLEEVKRLREEMEEINTSISLCQKQLPVTGVPIRRNRFVHMQEKFNEYVKNRTLQNWKFWIFSIIIKPLFESFNGMVLTTSRAELCQTTMQWLDRHCSLPALRPMVLSTLRQLSTTTSILSDPSLLSEEAIQAVTHTDGWSFPLR</sequence>
<keyword evidence="11" id="KW-1185">Reference proteome</keyword>
<dbReference type="FunFam" id="4.10.280.10:FF:000028">
    <property type="entry name" value="MLX interacting protein like"/>
    <property type="match status" value="1"/>
</dbReference>
<organism evidence="10 11">
    <name type="scientific">Liparis tanakae</name>
    <name type="common">Tanaka's snailfish</name>
    <dbReference type="NCBI Taxonomy" id="230148"/>
    <lineage>
        <taxon>Eukaryota</taxon>
        <taxon>Metazoa</taxon>
        <taxon>Chordata</taxon>
        <taxon>Craniata</taxon>
        <taxon>Vertebrata</taxon>
        <taxon>Euteleostomi</taxon>
        <taxon>Actinopterygii</taxon>
        <taxon>Neopterygii</taxon>
        <taxon>Teleostei</taxon>
        <taxon>Neoteleostei</taxon>
        <taxon>Acanthomorphata</taxon>
        <taxon>Eupercaria</taxon>
        <taxon>Perciformes</taxon>
        <taxon>Cottioidei</taxon>
        <taxon>Cottales</taxon>
        <taxon>Liparidae</taxon>
        <taxon>Liparis</taxon>
    </lineage>
</organism>
<evidence type="ECO:0000256" key="7">
    <source>
        <dbReference type="SAM" id="Coils"/>
    </source>
</evidence>
<dbReference type="SUPFAM" id="SSF47459">
    <property type="entry name" value="HLH, helix-loop-helix DNA-binding domain"/>
    <property type="match status" value="1"/>
</dbReference>
<keyword evidence="7" id="KW-0175">Coiled coil</keyword>
<proteinExistence type="predicted"/>
<dbReference type="InterPro" id="IPR052207">
    <property type="entry name" value="Max-like/E-box_TFs"/>
</dbReference>
<evidence type="ECO:0000259" key="9">
    <source>
        <dbReference type="PROSITE" id="PS50888"/>
    </source>
</evidence>
<dbReference type="GO" id="GO:0000978">
    <property type="term" value="F:RNA polymerase II cis-regulatory region sequence-specific DNA binding"/>
    <property type="evidence" value="ECO:0007669"/>
    <property type="project" value="TreeGrafter"/>
</dbReference>
<accession>A0A4Z2HCD6</accession>
<dbReference type="SMART" id="SM00353">
    <property type="entry name" value="HLH"/>
    <property type="match status" value="1"/>
</dbReference>
<feature type="compositionally biased region" description="Polar residues" evidence="8">
    <location>
        <begin position="345"/>
        <end position="354"/>
    </location>
</feature>
<feature type="compositionally biased region" description="Low complexity" evidence="8">
    <location>
        <begin position="7"/>
        <end position="18"/>
    </location>
</feature>
<dbReference type="OrthoDB" id="6022628at2759"/>
<evidence type="ECO:0000313" key="11">
    <source>
        <dbReference type="Proteomes" id="UP000314294"/>
    </source>
</evidence>
<dbReference type="Proteomes" id="UP000314294">
    <property type="component" value="Unassembled WGS sequence"/>
</dbReference>
<dbReference type="Pfam" id="PF00010">
    <property type="entry name" value="HLH"/>
    <property type="match status" value="1"/>
</dbReference>
<reference evidence="10 11" key="1">
    <citation type="submission" date="2019-03" db="EMBL/GenBank/DDBJ databases">
        <title>First draft genome of Liparis tanakae, snailfish: a comprehensive survey of snailfish specific genes.</title>
        <authorList>
            <person name="Kim W."/>
            <person name="Song I."/>
            <person name="Jeong J.-H."/>
            <person name="Kim D."/>
            <person name="Kim S."/>
            <person name="Ryu S."/>
            <person name="Song J.Y."/>
            <person name="Lee S.K."/>
        </authorList>
    </citation>
    <scope>NUCLEOTIDE SEQUENCE [LARGE SCALE GENOMIC DNA]</scope>
    <source>
        <tissue evidence="10">Muscle</tissue>
    </source>
</reference>
<feature type="region of interest" description="Disordered" evidence="8">
    <location>
        <begin position="555"/>
        <end position="633"/>
    </location>
</feature>
<evidence type="ECO:0000256" key="8">
    <source>
        <dbReference type="SAM" id="MobiDB-lite"/>
    </source>
</evidence>
<keyword evidence="3" id="KW-0805">Transcription regulation</keyword>
<feature type="region of interest" description="Disordered" evidence="8">
    <location>
        <begin position="446"/>
        <end position="499"/>
    </location>
</feature>
<evidence type="ECO:0000256" key="5">
    <source>
        <dbReference type="ARBA" id="ARBA00023163"/>
    </source>
</evidence>
<evidence type="ECO:0000256" key="6">
    <source>
        <dbReference type="ARBA" id="ARBA00023242"/>
    </source>
</evidence>
<dbReference type="GO" id="GO:0046983">
    <property type="term" value="F:protein dimerization activity"/>
    <property type="evidence" value="ECO:0007669"/>
    <property type="project" value="InterPro"/>
</dbReference>
<evidence type="ECO:0000313" key="10">
    <source>
        <dbReference type="EMBL" id="TNN62564.1"/>
    </source>
</evidence>
<evidence type="ECO:0000256" key="4">
    <source>
        <dbReference type="ARBA" id="ARBA00023125"/>
    </source>
</evidence>
<feature type="region of interest" description="Disordered" evidence="8">
    <location>
        <begin position="322"/>
        <end position="356"/>
    </location>
</feature>
<dbReference type="GO" id="GO:0000981">
    <property type="term" value="F:DNA-binding transcription factor activity, RNA polymerase II-specific"/>
    <property type="evidence" value="ECO:0007669"/>
    <property type="project" value="TreeGrafter"/>
</dbReference>
<feature type="region of interest" description="Disordered" evidence="8">
    <location>
        <begin position="1"/>
        <end position="35"/>
    </location>
</feature>
<name>A0A4Z2HCD6_9TELE</name>
<dbReference type="InterPro" id="IPR011598">
    <property type="entry name" value="bHLH_dom"/>
</dbReference>
<keyword evidence="4" id="KW-0238">DNA-binding</keyword>
<evidence type="ECO:0000256" key="3">
    <source>
        <dbReference type="ARBA" id="ARBA00023015"/>
    </source>
</evidence>
<evidence type="ECO:0000256" key="2">
    <source>
        <dbReference type="ARBA" id="ARBA00022553"/>
    </source>
</evidence>
<comment type="caution">
    <text evidence="10">The sequence shown here is derived from an EMBL/GenBank/DDBJ whole genome shotgun (WGS) entry which is preliminary data.</text>
</comment>
<feature type="compositionally biased region" description="Polar residues" evidence="8">
    <location>
        <begin position="488"/>
        <end position="497"/>
    </location>
</feature>
<dbReference type="AlphaFoldDB" id="A0A4Z2HCD6"/>
<feature type="compositionally biased region" description="Polar residues" evidence="8">
    <location>
        <begin position="605"/>
        <end position="627"/>
    </location>
</feature>
<keyword evidence="2" id="KW-0597">Phosphoprotein</keyword>
<dbReference type="GO" id="GO:0005634">
    <property type="term" value="C:nucleus"/>
    <property type="evidence" value="ECO:0007669"/>
    <property type="project" value="UniProtKB-SubCell"/>
</dbReference>
<gene>
    <name evidence="10" type="primary">Mlxip</name>
    <name evidence="10" type="ORF">EYF80_027163</name>
</gene>
<dbReference type="PANTHER" id="PTHR15741">
    <property type="entry name" value="BASIC HELIX-LOOP-HELIX ZIP TRANSCRIPTION FACTOR"/>
    <property type="match status" value="1"/>
</dbReference>
<evidence type="ECO:0000256" key="1">
    <source>
        <dbReference type="ARBA" id="ARBA00004123"/>
    </source>
</evidence>
<dbReference type="Gene3D" id="4.10.280.10">
    <property type="entry name" value="Helix-loop-helix DNA-binding domain"/>
    <property type="match status" value="1"/>
</dbReference>
<feature type="coiled-coil region" evidence="7">
    <location>
        <begin position="674"/>
        <end position="708"/>
    </location>
</feature>
<dbReference type="PROSITE" id="PS50888">
    <property type="entry name" value="BHLH"/>
    <property type="match status" value="1"/>
</dbReference>
<protein>
    <submittedName>
        <fullName evidence="10">MLX-interacting protein</fullName>
    </submittedName>
</protein>
<feature type="compositionally biased region" description="Low complexity" evidence="8">
    <location>
        <begin position="322"/>
        <end position="337"/>
    </location>
</feature>
<dbReference type="EMBL" id="SRLO01000290">
    <property type="protein sequence ID" value="TNN62564.1"/>
    <property type="molecule type" value="Genomic_DNA"/>
</dbReference>
<keyword evidence="5" id="KW-0804">Transcription</keyword>
<keyword evidence="6" id="KW-0539">Nucleus</keyword>
<feature type="domain" description="BHLH" evidence="9">
    <location>
        <begin position="625"/>
        <end position="677"/>
    </location>
</feature>
<dbReference type="InterPro" id="IPR036638">
    <property type="entry name" value="HLH_DNA-bd_sf"/>
</dbReference>
<comment type="subcellular location">
    <subcellularLocation>
        <location evidence="1">Nucleus</location>
    </subcellularLocation>
</comment>
<dbReference type="PANTHER" id="PTHR15741:SF40">
    <property type="entry name" value="MLX-INTERACTING PROTEIN"/>
    <property type="match status" value="1"/>
</dbReference>